<evidence type="ECO:0000313" key="19">
    <source>
        <dbReference type="Proteomes" id="UP000316079"/>
    </source>
</evidence>
<dbReference type="PROSITE" id="PS01240">
    <property type="entry name" value="PNP_MTAP_2"/>
    <property type="match status" value="1"/>
</dbReference>
<feature type="compositionally biased region" description="Basic and acidic residues" evidence="16">
    <location>
        <begin position="68"/>
        <end position="77"/>
    </location>
</feature>
<comment type="pathway">
    <text evidence="1">Purine metabolism; purine nucleoside salvage.</text>
</comment>
<feature type="domain" description="Nucleoside phosphorylase" evidence="17">
    <location>
        <begin position="122"/>
        <end position="374"/>
    </location>
</feature>
<dbReference type="InterPro" id="IPR018099">
    <property type="entry name" value="Purine_phosphorylase-2_CS"/>
</dbReference>
<reference evidence="18 19" key="1">
    <citation type="journal article" date="2019" name="Sci. Data">
        <title>Hybrid genome assembly and annotation of Danionella translucida.</title>
        <authorList>
            <person name="Kadobianskyi M."/>
            <person name="Schulze L."/>
            <person name="Schuelke M."/>
            <person name="Judkewitz B."/>
        </authorList>
    </citation>
    <scope>NUCLEOTIDE SEQUENCE [LARGE SCALE GENOMIC DNA]</scope>
    <source>
        <strain evidence="18 19">Bolton</strain>
    </source>
</reference>
<evidence type="ECO:0000256" key="9">
    <source>
        <dbReference type="ARBA" id="ARBA00023918"/>
    </source>
</evidence>
<dbReference type="Gene3D" id="3.40.50.1580">
    <property type="entry name" value="Nucleoside phosphorylase domain"/>
    <property type="match status" value="1"/>
</dbReference>
<evidence type="ECO:0000256" key="14">
    <source>
        <dbReference type="ARBA" id="ARBA00033072"/>
    </source>
</evidence>
<comment type="similarity">
    <text evidence="2">Belongs to the PNP/MTAP phosphorylase family.</text>
</comment>
<dbReference type="NCBIfam" id="TIGR01700">
    <property type="entry name" value="PNPH"/>
    <property type="match status" value="1"/>
</dbReference>
<evidence type="ECO:0000256" key="7">
    <source>
        <dbReference type="ARBA" id="ARBA00022679"/>
    </source>
</evidence>
<keyword evidence="19" id="KW-1185">Reference proteome</keyword>
<dbReference type="PANTHER" id="PTHR11904">
    <property type="entry name" value="METHYLTHIOADENOSINE/PURINE NUCLEOSIDE PHOSPHORYLASE"/>
    <property type="match status" value="1"/>
</dbReference>
<evidence type="ECO:0000256" key="10">
    <source>
        <dbReference type="ARBA" id="ARBA00023929"/>
    </source>
</evidence>
<dbReference type="NCBIfam" id="NF006054">
    <property type="entry name" value="PRK08202.1"/>
    <property type="match status" value="1"/>
</dbReference>
<dbReference type="Pfam" id="PF01048">
    <property type="entry name" value="PNP_UDP_1"/>
    <property type="match status" value="1"/>
</dbReference>
<dbReference type="EC" id="2.4.2.1" evidence="4"/>
<organism evidence="18 19">
    <name type="scientific">Danionella cerebrum</name>
    <dbReference type="NCBI Taxonomy" id="2873325"/>
    <lineage>
        <taxon>Eukaryota</taxon>
        <taxon>Metazoa</taxon>
        <taxon>Chordata</taxon>
        <taxon>Craniata</taxon>
        <taxon>Vertebrata</taxon>
        <taxon>Euteleostomi</taxon>
        <taxon>Actinopterygii</taxon>
        <taxon>Neopterygii</taxon>
        <taxon>Teleostei</taxon>
        <taxon>Ostariophysi</taxon>
        <taxon>Cypriniformes</taxon>
        <taxon>Danionidae</taxon>
        <taxon>Danioninae</taxon>
        <taxon>Danionella</taxon>
    </lineage>
</organism>
<dbReference type="InterPro" id="IPR011270">
    <property type="entry name" value="Pur_Nuc_Pase_Ino/Guo-sp"/>
</dbReference>
<comment type="caution">
    <text evidence="18">The sequence shown here is derived from an EMBL/GenBank/DDBJ whole genome shotgun (WGS) entry which is preliminary data.</text>
</comment>
<evidence type="ECO:0000256" key="13">
    <source>
        <dbReference type="ARBA" id="ARBA00031036"/>
    </source>
</evidence>
<accession>A0A553QWI4</accession>
<dbReference type="GO" id="GO:0005737">
    <property type="term" value="C:cytoplasm"/>
    <property type="evidence" value="ECO:0007669"/>
    <property type="project" value="TreeGrafter"/>
</dbReference>
<keyword evidence="6" id="KW-0328">Glycosyltransferase</keyword>
<evidence type="ECO:0000256" key="11">
    <source>
        <dbReference type="ARBA" id="ARBA00023950"/>
    </source>
</evidence>
<dbReference type="Proteomes" id="UP000316079">
    <property type="component" value="Unassembled WGS sequence"/>
</dbReference>
<feature type="region of interest" description="Disordered" evidence="16">
    <location>
        <begin position="52"/>
        <end position="90"/>
    </location>
</feature>
<evidence type="ECO:0000256" key="5">
    <source>
        <dbReference type="ARBA" id="ARBA00013834"/>
    </source>
</evidence>
<evidence type="ECO:0000256" key="2">
    <source>
        <dbReference type="ARBA" id="ARBA00006751"/>
    </source>
</evidence>
<comment type="function">
    <text evidence="15">Catalyzes the phosphorolytic breakdown of the N-glycosidic bond in the beta-(deoxy)ribonucleoside molecules, with the formation of the corresponding free purine bases and pentose-1-phosphate. Preferentially acts on 6-oxopurine nucleosides including inosine and guanosine.</text>
</comment>
<evidence type="ECO:0000313" key="18">
    <source>
        <dbReference type="EMBL" id="TRY94118.1"/>
    </source>
</evidence>
<dbReference type="CDD" id="cd09009">
    <property type="entry name" value="PNP-EcPNPII_like"/>
    <property type="match status" value="1"/>
</dbReference>
<dbReference type="PANTHER" id="PTHR11904:SF12">
    <property type="entry name" value="PURINE NUCLEOSIDE PHOSPHORYLASE"/>
    <property type="match status" value="1"/>
</dbReference>
<comment type="catalytic activity">
    <reaction evidence="11">
        <text>2'-deoxyinosine + phosphate = 2-deoxy-alpha-D-ribose 1-phosphate + hypoxanthine</text>
        <dbReference type="Rhea" id="RHEA:27750"/>
        <dbReference type="ChEBI" id="CHEBI:17368"/>
        <dbReference type="ChEBI" id="CHEBI:28997"/>
        <dbReference type="ChEBI" id="CHEBI:43474"/>
        <dbReference type="ChEBI" id="CHEBI:57259"/>
        <dbReference type="EC" id="2.4.2.1"/>
    </reaction>
</comment>
<dbReference type="InterPro" id="IPR035994">
    <property type="entry name" value="Nucleoside_phosphorylase_sf"/>
</dbReference>
<evidence type="ECO:0000256" key="8">
    <source>
        <dbReference type="ARBA" id="ARBA00022726"/>
    </source>
</evidence>
<dbReference type="OrthoDB" id="10261782at2759"/>
<dbReference type="STRING" id="623744.A0A553QWI4"/>
<feature type="non-terminal residue" evidence="18">
    <location>
        <position position="1"/>
    </location>
</feature>
<dbReference type="InterPro" id="IPR000845">
    <property type="entry name" value="Nucleoside_phosphorylase_d"/>
</dbReference>
<comment type="catalytic activity">
    <reaction evidence="10">
        <text>2'-deoxyguanosine + phosphate = 2-deoxy-alpha-D-ribose 1-phosphate + guanine</text>
        <dbReference type="Rhea" id="RHEA:27738"/>
        <dbReference type="ChEBI" id="CHEBI:16235"/>
        <dbReference type="ChEBI" id="CHEBI:17172"/>
        <dbReference type="ChEBI" id="CHEBI:43474"/>
        <dbReference type="ChEBI" id="CHEBI:57259"/>
        <dbReference type="EC" id="2.4.2.1"/>
    </reaction>
</comment>
<dbReference type="AlphaFoldDB" id="A0A553QWI4"/>
<evidence type="ECO:0000256" key="12">
    <source>
        <dbReference type="ARBA" id="ARBA00023970"/>
    </source>
</evidence>
<comment type="subunit">
    <text evidence="3">Homotrimer.</text>
</comment>
<gene>
    <name evidence="18" type="ORF">DNTS_031630</name>
</gene>
<evidence type="ECO:0000256" key="1">
    <source>
        <dbReference type="ARBA" id="ARBA00005058"/>
    </source>
</evidence>
<name>A0A553QWI4_9TELE</name>
<sequence length="384" mass="42429">IHSTPVSLFAVVTSLLTTPSGSPRILLRATTQPMRAQVFRERLIPGLLRSSLAQHRETAPGRGTRGLSRCERASKPRDRNRHQWRSRDSVEMFPGPSTGCSYEECQATAEWLLNRAPERPLVGIVCGSGLGGLAKKLKDPLVIDYRDIPHFPVSTVQGHAGKLVFGRLQGQPCVCMQGRFHLYEGYSVHQTTMPIRVFKLLGVQTLLLTNAAGGLNPEFKVGDVMLIKDHMNFPGLAGSNPLTGPNDERFGERFPCLSDAYDRDLRQLVHQAAEELQFSSFVQDGVYSALGGPSFETIAECRMLRALGADAVGMSTVQEVIVARHCGLRVLALSLITNMSVMDYSSQKRANHQEVLETGQERERQLEELVCRVVSHLPCTQQPC</sequence>
<proteinExistence type="inferred from homology"/>
<evidence type="ECO:0000259" key="17">
    <source>
        <dbReference type="Pfam" id="PF01048"/>
    </source>
</evidence>
<dbReference type="SUPFAM" id="SSF53167">
    <property type="entry name" value="Purine and uridine phosphorylases"/>
    <property type="match status" value="1"/>
</dbReference>
<keyword evidence="7" id="KW-0808">Transferase</keyword>
<comment type="catalytic activity">
    <reaction evidence="12">
        <text>guanosine + phosphate = alpha-D-ribose 1-phosphate + guanine</text>
        <dbReference type="Rhea" id="RHEA:13233"/>
        <dbReference type="ChEBI" id="CHEBI:16235"/>
        <dbReference type="ChEBI" id="CHEBI:16750"/>
        <dbReference type="ChEBI" id="CHEBI:43474"/>
        <dbReference type="ChEBI" id="CHEBI:57720"/>
        <dbReference type="EC" id="2.4.2.1"/>
    </reaction>
</comment>
<evidence type="ECO:0000256" key="16">
    <source>
        <dbReference type="SAM" id="MobiDB-lite"/>
    </source>
</evidence>
<evidence type="ECO:0000256" key="15">
    <source>
        <dbReference type="ARBA" id="ARBA00054498"/>
    </source>
</evidence>
<evidence type="ECO:0000256" key="3">
    <source>
        <dbReference type="ARBA" id="ARBA00011233"/>
    </source>
</evidence>
<dbReference type="NCBIfam" id="TIGR01697">
    <property type="entry name" value="PNPH-PUNA-XAPA"/>
    <property type="match status" value="1"/>
</dbReference>
<dbReference type="UniPathway" id="UPA00606"/>
<dbReference type="FunFam" id="3.40.50.1580:FF:000004">
    <property type="entry name" value="Purine nucleoside phosphorylase"/>
    <property type="match status" value="1"/>
</dbReference>
<dbReference type="InterPro" id="IPR011268">
    <property type="entry name" value="Purine_phosphorylase"/>
</dbReference>
<dbReference type="EMBL" id="SRMA01025477">
    <property type="protein sequence ID" value="TRY94118.1"/>
    <property type="molecule type" value="Genomic_DNA"/>
</dbReference>
<protein>
    <recommendedName>
        <fullName evidence="5">Purine nucleoside phosphorylase</fullName>
        <ecNumber evidence="4">2.4.2.1</ecNumber>
    </recommendedName>
    <alternativeName>
        <fullName evidence="14">Inosine phosphorylase</fullName>
    </alternativeName>
    <alternativeName>
        <fullName evidence="13">Inosine-guanosine phosphorylase</fullName>
    </alternativeName>
</protein>
<dbReference type="GO" id="GO:0006166">
    <property type="term" value="P:purine ribonucleoside salvage"/>
    <property type="evidence" value="ECO:0007669"/>
    <property type="project" value="UniProtKB-KW"/>
</dbReference>
<keyword evidence="8" id="KW-0660">Purine salvage</keyword>
<evidence type="ECO:0000256" key="4">
    <source>
        <dbReference type="ARBA" id="ARBA00011886"/>
    </source>
</evidence>
<comment type="catalytic activity">
    <reaction evidence="9">
        <text>inosine + phosphate = alpha-D-ribose 1-phosphate + hypoxanthine</text>
        <dbReference type="Rhea" id="RHEA:27646"/>
        <dbReference type="ChEBI" id="CHEBI:17368"/>
        <dbReference type="ChEBI" id="CHEBI:17596"/>
        <dbReference type="ChEBI" id="CHEBI:43474"/>
        <dbReference type="ChEBI" id="CHEBI:57720"/>
        <dbReference type="EC" id="2.4.2.1"/>
    </reaction>
</comment>
<dbReference type="GO" id="GO:0004731">
    <property type="term" value="F:purine-nucleoside phosphorylase activity"/>
    <property type="evidence" value="ECO:0007669"/>
    <property type="project" value="UniProtKB-EC"/>
</dbReference>
<evidence type="ECO:0000256" key="6">
    <source>
        <dbReference type="ARBA" id="ARBA00022676"/>
    </source>
</evidence>